<dbReference type="Proteomes" id="UP001164929">
    <property type="component" value="Chromosome 2"/>
</dbReference>
<accession>A0AAD6WDG9</accession>
<comment type="caution">
    <text evidence="1">The sequence shown here is derived from an EMBL/GenBank/DDBJ whole genome shotgun (WGS) entry which is preliminary data.</text>
</comment>
<protein>
    <submittedName>
        <fullName evidence="1">Uncharacterized protein</fullName>
    </submittedName>
</protein>
<sequence>MMIAVLASTSCHTYHLSVKSPPFLPYHTISPLYLFLFSPFLSKSFISKPLQWLSPPQHPTSESQPSYTWEICAH</sequence>
<keyword evidence="2" id="KW-1185">Reference proteome</keyword>
<name>A0AAD6WDG9_9ROSI</name>
<evidence type="ECO:0000313" key="2">
    <source>
        <dbReference type="Proteomes" id="UP001164929"/>
    </source>
</evidence>
<dbReference type="EMBL" id="JAQIZT010000002">
    <property type="protein sequence ID" value="KAJ7007836.1"/>
    <property type="molecule type" value="Genomic_DNA"/>
</dbReference>
<organism evidence="1 2">
    <name type="scientific">Populus alba x Populus x berolinensis</name>
    <dbReference type="NCBI Taxonomy" id="444605"/>
    <lineage>
        <taxon>Eukaryota</taxon>
        <taxon>Viridiplantae</taxon>
        <taxon>Streptophyta</taxon>
        <taxon>Embryophyta</taxon>
        <taxon>Tracheophyta</taxon>
        <taxon>Spermatophyta</taxon>
        <taxon>Magnoliopsida</taxon>
        <taxon>eudicotyledons</taxon>
        <taxon>Gunneridae</taxon>
        <taxon>Pentapetalae</taxon>
        <taxon>rosids</taxon>
        <taxon>fabids</taxon>
        <taxon>Malpighiales</taxon>
        <taxon>Salicaceae</taxon>
        <taxon>Saliceae</taxon>
        <taxon>Populus</taxon>
    </lineage>
</organism>
<gene>
    <name evidence="1" type="ORF">NC653_006767</name>
</gene>
<reference evidence="1" key="1">
    <citation type="journal article" date="2023" name="Mol. Ecol. Resour.">
        <title>Chromosome-level genome assembly of a triploid poplar Populus alba 'Berolinensis'.</title>
        <authorList>
            <person name="Chen S."/>
            <person name="Yu Y."/>
            <person name="Wang X."/>
            <person name="Wang S."/>
            <person name="Zhang T."/>
            <person name="Zhou Y."/>
            <person name="He R."/>
            <person name="Meng N."/>
            <person name="Wang Y."/>
            <person name="Liu W."/>
            <person name="Liu Z."/>
            <person name="Liu J."/>
            <person name="Guo Q."/>
            <person name="Huang H."/>
            <person name="Sederoff R.R."/>
            <person name="Wang G."/>
            <person name="Qu G."/>
            <person name="Chen S."/>
        </authorList>
    </citation>
    <scope>NUCLEOTIDE SEQUENCE</scope>
    <source>
        <strain evidence="1">SC-2020</strain>
    </source>
</reference>
<evidence type="ECO:0000313" key="1">
    <source>
        <dbReference type="EMBL" id="KAJ7007836.1"/>
    </source>
</evidence>
<dbReference type="AlphaFoldDB" id="A0AAD6WDG9"/>
<proteinExistence type="predicted"/>